<dbReference type="GO" id="GO:0019288">
    <property type="term" value="P:isopentenyl diphosphate biosynthetic process, methylerythritol 4-phosphate pathway"/>
    <property type="evidence" value="ECO:0007669"/>
    <property type="project" value="UniProtKB-UniRule"/>
</dbReference>
<keyword evidence="3 6" id="KW-0547">Nucleotide-binding</keyword>
<organism evidence="8 9">
    <name type="scientific">Desulfurobacterium atlanticum</name>
    <dbReference type="NCBI Taxonomy" id="240169"/>
    <lineage>
        <taxon>Bacteria</taxon>
        <taxon>Pseudomonadati</taxon>
        <taxon>Aquificota</taxon>
        <taxon>Aquificia</taxon>
        <taxon>Desulfurobacteriales</taxon>
        <taxon>Desulfurobacteriaceae</taxon>
        <taxon>Desulfurobacterium</taxon>
    </lineage>
</organism>
<dbReference type="HAMAP" id="MF_00061">
    <property type="entry name" value="IspE"/>
    <property type="match status" value="1"/>
</dbReference>
<dbReference type="PANTHER" id="PTHR43527:SF2">
    <property type="entry name" value="4-DIPHOSPHOCYTIDYL-2-C-METHYL-D-ERYTHRITOL KINASE, CHLOROPLASTIC"/>
    <property type="match status" value="1"/>
</dbReference>
<dbReference type="GO" id="GO:0005524">
    <property type="term" value="F:ATP binding"/>
    <property type="evidence" value="ECO:0007669"/>
    <property type="project" value="UniProtKB-UniRule"/>
</dbReference>
<dbReference type="GO" id="GO:0016114">
    <property type="term" value="P:terpenoid biosynthetic process"/>
    <property type="evidence" value="ECO:0007669"/>
    <property type="project" value="UniProtKB-UniRule"/>
</dbReference>
<comment type="similarity">
    <text evidence="6">Belongs to the GHMP kinase family. IspE subfamily.</text>
</comment>
<protein>
    <recommendedName>
        <fullName evidence="1 6">4-diphosphocytidyl-2-C-methyl-D-erythritol kinase</fullName>
        <shortName evidence="6">CMK</shortName>
        <ecNumber evidence="6">2.7.1.148</ecNumber>
    </recommendedName>
    <alternativeName>
        <fullName evidence="6">4-(cytidine-5'-diphospho)-2-C-methyl-D-erythritol kinase</fullName>
    </alternativeName>
</protein>
<dbReference type="InterPro" id="IPR014721">
    <property type="entry name" value="Ribsml_uS5_D2-typ_fold_subgr"/>
</dbReference>
<evidence type="ECO:0000256" key="6">
    <source>
        <dbReference type="HAMAP-Rule" id="MF_00061"/>
    </source>
</evidence>
<keyword evidence="5 6" id="KW-0067">ATP-binding</keyword>
<dbReference type="AlphaFoldDB" id="A0A238YWM2"/>
<evidence type="ECO:0000256" key="2">
    <source>
        <dbReference type="ARBA" id="ARBA00022679"/>
    </source>
</evidence>
<dbReference type="UniPathway" id="UPA00056">
    <property type="reaction ID" value="UER00094"/>
</dbReference>
<dbReference type="NCBIfam" id="TIGR00154">
    <property type="entry name" value="ispE"/>
    <property type="match status" value="1"/>
</dbReference>
<comment type="pathway">
    <text evidence="6">Isoprenoid biosynthesis; isopentenyl diphosphate biosynthesis via DXP pathway; isopentenyl diphosphate from 1-deoxy-D-xylulose 5-phosphate: step 3/6.</text>
</comment>
<dbReference type="InterPro" id="IPR020568">
    <property type="entry name" value="Ribosomal_Su5_D2-typ_SF"/>
</dbReference>
<dbReference type="SUPFAM" id="SSF54211">
    <property type="entry name" value="Ribosomal protein S5 domain 2-like"/>
    <property type="match status" value="1"/>
</dbReference>
<proteinExistence type="inferred from homology"/>
<keyword evidence="6" id="KW-0414">Isoprene biosynthesis</keyword>
<dbReference type="Proteomes" id="UP000198405">
    <property type="component" value="Unassembled WGS sequence"/>
</dbReference>
<evidence type="ECO:0000256" key="4">
    <source>
        <dbReference type="ARBA" id="ARBA00022777"/>
    </source>
</evidence>
<dbReference type="Pfam" id="PF00288">
    <property type="entry name" value="GHMP_kinases_N"/>
    <property type="match status" value="1"/>
</dbReference>
<keyword evidence="9" id="KW-1185">Reference proteome</keyword>
<dbReference type="GO" id="GO:0050515">
    <property type="term" value="F:4-(cytidine 5'-diphospho)-2-C-methyl-D-erythritol kinase activity"/>
    <property type="evidence" value="ECO:0007669"/>
    <property type="project" value="UniProtKB-UniRule"/>
</dbReference>
<evidence type="ECO:0000256" key="3">
    <source>
        <dbReference type="ARBA" id="ARBA00022741"/>
    </source>
</evidence>
<dbReference type="EMBL" id="FZOB01000005">
    <property type="protein sequence ID" value="SNR75158.1"/>
    <property type="molecule type" value="Genomic_DNA"/>
</dbReference>
<evidence type="ECO:0000313" key="8">
    <source>
        <dbReference type="EMBL" id="SNR75158.1"/>
    </source>
</evidence>
<evidence type="ECO:0000256" key="1">
    <source>
        <dbReference type="ARBA" id="ARBA00017473"/>
    </source>
</evidence>
<dbReference type="PIRSF" id="PIRSF010376">
    <property type="entry name" value="IspE"/>
    <property type="match status" value="1"/>
</dbReference>
<sequence>MKIILPSPAKINLSLWVNGKREDGYHNILTVFHTINLFDYISIQRSGHLELNVAGSTSVPAGGDNLIIKACDVFYKHTGIKPKVSITLDKKIPVGAGLGGGSSNAAVVLKGLNQLYDFPVDDEKLVEMASEIGSDVAFFIKGGLAIGCQRGEKLTFYGSQNFDILLVFPNIFCSTAEVYKNLPPLNRNMEIEDAERLILIPLMKRDYKTLRKNMWNDLELSQADCVRKVMEVKKTIEDSVETRVIMSGSGSSLFAVLDKGKKEKIDITPLQRKGWWVKFLSAI</sequence>
<dbReference type="Gene3D" id="3.30.70.890">
    <property type="entry name" value="GHMP kinase, C-terminal domain"/>
    <property type="match status" value="1"/>
</dbReference>
<dbReference type="InterPro" id="IPR004424">
    <property type="entry name" value="IspE"/>
</dbReference>
<feature type="active site" evidence="6">
    <location>
        <position position="135"/>
    </location>
</feature>
<gene>
    <name evidence="6" type="primary">ispE</name>
    <name evidence="8" type="ORF">SAMN06265340_10541</name>
</gene>
<feature type="active site" evidence="6">
    <location>
        <position position="10"/>
    </location>
</feature>
<dbReference type="PANTHER" id="PTHR43527">
    <property type="entry name" value="4-DIPHOSPHOCYTIDYL-2-C-METHYL-D-ERYTHRITOL KINASE, CHLOROPLASTIC"/>
    <property type="match status" value="1"/>
</dbReference>
<dbReference type="Gene3D" id="3.30.230.10">
    <property type="match status" value="1"/>
</dbReference>
<keyword evidence="4 6" id="KW-0418">Kinase</keyword>
<evidence type="ECO:0000256" key="5">
    <source>
        <dbReference type="ARBA" id="ARBA00022840"/>
    </source>
</evidence>
<evidence type="ECO:0000259" key="7">
    <source>
        <dbReference type="Pfam" id="PF00288"/>
    </source>
</evidence>
<dbReference type="EC" id="2.7.1.148" evidence="6"/>
<feature type="binding site" evidence="6">
    <location>
        <begin position="93"/>
        <end position="103"/>
    </location>
    <ligand>
        <name>ATP</name>
        <dbReference type="ChEBI" id="CHEBI:30616"/>
    </ligand>
</feature>
<dbReference type="SUPFAM" id="SSF55060">
    <property type="entry name" value="GHMP Kinase, C-terminal domain"/>
    <property type="match status" value="1"/>
</dbReference>
<evidence type="ECO:0000313" key="9">
    <source>
        <dbReference type="Proteomes" id="UP000198405"/>
    </source>
</evidence>
<dbReference type="InterPro" id="IPR036554">
    <property type="entry name" value="GHMP_kinase_C_sf"/>
</dbReference>
<name>A0A238YWM2_9BACT</name>
<feature type="domain" description="GHMP kinase N-terminal" evidence="7">
    <location>
        <begin position="65"/>
        <end position="143"/>
    </location>
</feature>
<dbReference type="RefSeq" id="WP_089322932.1">
    <property type="nucleotide sequence ID" value="NZ_FZOB01000005.1"/>
</dbReference>
<comment type="catalytic activity">
    <reaction evidence="6">
        <text>4-CDP-2-C-methyl-D-erythritol + ATP = 4-CDP-2-C-methyl-D-erythritol 2-phosphate + ADP + H(+)</text>
        <dbReference type="Rhea" id="RHEA:18437"/>
        <dbReference type="ChEBI" id="CHEBI:15378"/>
        <dbReference type="ChEBI" id="CHEBI:30616"/>
        <dbReference type="ChEBI" id="CHEBI:57823"/>
        <dbReference type="ChEBI" id="CHEBI:57919"/>
        <dbReference type="ChEBI" id="CHEBI:456216"/>
        <dbReference type="EC" id="2.7.1.148"/>
    </reaction>
</comment>
<comment type="function">
    <text evidence="6">Catalyzes the phosphorylation of the position 2 hydroxy group of 4-diphosphocytidyl-2C-methyl-D-erythritol.</text>
</comment>
<reference evidence="9" key="1">
    <citation type="submission" date="2017-06" db="EMBL/GenBank/DDBJ databases">
        <authorList>
            <person name="Varghese N."/>
            <person name="Submissions S."/>
        </authorList>
    </citation>
    <scope>NUCLEOTIDE SEQUENCE [LARGE SCALE GENOMIC DNA]</scope>
    <source>
        <strain evidence="9">DSM 15668</strain>
    </source>
</reference>
<dbReference type="InterPro" id="IPR006204">
    <property type="entry name" value="GHMP_kinase_N_dom"/>
</dbReference>
<keyword evidence="2 6" id="KW-0808">Transferase</keyword>
<accession>A0A238YWM2</accession>
<dbReference type="OrthoDB" id="9809438at2"/>